<dbReference type="Proteomes" id="UP001199424">
    <property type="component" value="Unassembled WGS sequence"/>
</dbReference>
<name>A0AAE3DHD3_9FIRM</name>
<accession>A0AAE3DHD3</accession>
<dbReference type="AlphaFoldDB" id="A0AAE3DHD3"/>
<evidence type="ECO:0000313" key="2">
    <source>
        <dbReference type="Proteomes" id="UP001199424"/>
    </source>
</evidence>
<comment type="caution">
    <text evidence="1">The sequence shown here is derived from an EMBL/GenBank/DDBJ whole genome shotgun (WGS) entry which is preliminary data.</text>
</comment>
<evidence type="ECO:0000313" key="1">
    <source>
        <dbReference type="EMBL" id="MCC2135694.1"/>
    </source>
</evidence>
<gene>
    <name evidence="1" type="ORF">LKD31_01510</name>
</gene>
<protein>
    <submittedName>
        <fullName evidence="1">Uncharacterized protein</fullName>
    </submittedName>
</protein>
<reference evidence="1" key="1">
    <citation type="submission" date="2021-10" db="EMBL/GenBank/DDBJ databases">
        <title>Anaerobic single-cell dispensing facilitates the cultivation of human gut bacteria.</title>
        <authorList>
            <person name="Afrizal A."/>
        </authorList>
    </citation>
    <scope>NUCLEOTIDE SEQUENCE</scope>
    <source>
        <strain evidence="1">CLA-AA-H250</strain>
    </source>
</reference>
<sequence length="267" mass="29382">MAENERTPDCENGAALKEAVCIDAMRIYDSCSDKDCLEDLRVLFPASVQPVVDASANVRVRDVDVISVYIDMQPIPFNRGYYSIDLTFFFDVSLELYGGATVGCERVSGISIFNKKVILYGSEGNVKMFTSESCRDEADLQGNKVLPKATVQVAQPVALSAKLCEHCRCGCEPCCVIPDCIASRYGGAFETVEQKNTVYVTIGLFTIVQIVRNVQMLIPAFDFCIPDKECVTSGDNPCELFRKIDFPTDEFFPPKASDCGCGCGRQN</sequence>
<keyword evidence="2" id="KW-1185">Reference proteome</keyword>
<dbReference type="RefSeq" id="WP_308448319.1">
    <property type="nucleotide sequence ID" value="NZ_JAJEQC010000001.1"/>
</dbReference>
<organism evidence="1 2">
    <name type="scientific">Hominenteromicrobium mulieris</name>
    <dbReference type="NCBI Taxonomy" id="2885357"/>
    <lineage>
        <taxon>Bacteria</taxon>
        <taxon>Bacillati</taxon>
        <taxon>Bacillota</taxon>
        <taxon>Clostridia</taxon>
        <taxon>Eubacteriales</taxon>
        <taxon>Oscillospiraceae</taxon>
        <taxon>Hominenteromicrobium</taxon>
    </lineage>
</organism>
<proteinExistence type="predicted"/>
<dbReference type="EMBL" id="JAJEQC010000001">
    <property type="protein sequence ID" value="MCC2135694.1"/>
    <property type="molecule type" value="Genomic_DNA"/>
</dbReference>